<name>A0A165Z2U6_9AGAM</name>
<dbReference type="AlphaFoldDB" id="A0A165Z2U6"/>
<proteinExistence type="predicted"/>
<organism evidence="3 4">
    <name type="scientific">Sistotremastrum suecicum HHB10207 ss-3</name>
    <dbReference type="NCBI Taxonomy" id="1314776"/>
    <lineage>
        <taxon>Eukaryota</taxon>
        <taxon>Fungi</taxon>
        <taxon>Dikarya</taxon>
        <taxon>Basidiomycota</taxon>
        <taxon>Agaricomycotina</taxon>
        <taxon>Agaricomycetes</taxon>
        <taxon>Sistotremastrales</taxon>
        <taxon>Sistotremastraceae</taxon>
        <taxon>Sistotremastrum</taxon>
    </lineage>
</organism>
<dbReference type="OrthoDB" id="3239749at2759"/>
<feature type="region of interest" description="Disordered" evidence="1">
    <location>
        <begin position="299"/>
        <end position="318"/>
    </location>
</feature>
<dbReference type="Proteomes" id="UP000076798">
    <property type="component" value="Unassembled WGS sequence"/>
</dbReference>
<evidence type="ECO:0000259" key="2">
    <source>
        <dbReference type="Pfam" id="PF24968"/>
    </source>
</evidence>
<sequence>MAQHEPAVNYFFEQQQLWDEKALSGSVHHLPHRFRNLAVGAVHAQWLSSYEEGDRDLSKNHMTFRLVLATPFIEPVPAHLARAYESSNLKKVDFTYFAALLSMEPDEYATEDDIIAGVLPPVKAGADVIPGIFTIKMLQYHTPTNSAAFARQYPVLPGATLWDFIQSILSRNMDKFLFHIYGDREAKKGCGHFTVRAYQAWIKDGLLTDSKSVEPPHHEFPQDIVYTFYKGQELPQYILIGRGTFLHLSDASIDRGSALVPDDIFAKDLSRASRVVIAEHQKLAQARAQIGVNSGATGEPGQYQGYHNQGAGSYSGYH</sequence>
<evidence type="ECO:0000313" key="3">
    <source>
        <dbReference type="EMBL" id="KZT33872.1"/>
    </source>
</evidence>
<dbReference type="InterPro" id="IPR056672">
    <property type="entry name" value="DUF7770"/>
</dbReference>
<evidence type="ECO:0000313" key="4">
    <source>
        <dbReference type="Proteomes" id="UP000076798"/>
    </source>
</evidence>
<gene>
    <name evidence="3" type="ORF">SISSUDRAFT_1036726</name>
</gene>
<accession>A0A165Z2U6</accession>
<dbReference type="Pfam" id="PF24968">
    <property type="entry name" value="DUF7770"/>
    <property type="match status" value="1"/>
</dbReference>
<protein>
    <recommendedName>
        <fullName evidence="2">DUF7770 domain-containing protein</fullName>
    </recommendedName>
</protein>
<reference evidence="3 4" key="1">
    <citation type="journal article" date="2016" name="Mol. Biol. Evol.">
        <title>Comparative Genomics of Early-Diverging Mushroom-Forming Fungi Provides Insights into the Origins of Lignocellulose Decay Capabilities.</title>
        <authorList>
            <person name="Nagy L.G."/>
            <person name="Riley R."/>
            <person name="Tritt A."/>
            <person name="Adam C."/>
            <person name="Daum C."/>
            <person name="Floudas D."/>
            <person name="Sun H."/>
            <person name="Yadav J.S."/>
            <person name="Pangilinan J."/>
            <person name="Larsson K.H."/>
            <person name="Matsuura K."/>
            <person name="Barry K."/>
            <person name="Labutti K."/>
            <person name="Kuo R."/>
            <person name="Ohm R.A."/>
            <person name="Bhattacharya S.S."/>
            <person name="Shirouzu T."/>
            <person name="Yoshinaga Y."/>
            <person name="Martin F.M."/>
            <person name="Grigoriev I.V."/>
            <person name="Hibbett D.S."/>
        </authorList>
    </citation>
    <scope>NUCLEOTIDE SEQUENCE [LARGE SCALE GENOMIC DNA]</scope>
    <source>
        <strain evidence="3 4">HHB10207 ss-3</strain>
    </source>
</reference>
<evidence type="ECO:0000256" key="1">
    <source>
        <dbReference type="SAM" id="MobiDB-lite"/>
    </source>
</evidence>
<feature type="domain" description="DUF7770" evidence="2">
    <location>
        <begin position="124"/>
        <end position="246"/>
    </location>
</feature>
<dbReference type="EMBL" id="KV428213">
    <property type="protein sequence ID" value="KZT33872.1"/>
    <property type="molecule type" value="Genomic_DNA"/>
</dbReference>
<keyword evidence="4" id="KW-1185">Reference proteome</keyword>